<feature type="compositionally biased region" description="Acidic residues" evidence="1">
    <location>
        <begin position="68"/>
        <end position="91"/>
    </location>
</feature>
<feature type="compositionally biased region" description="Basic and acidic residues" evidence="1">
    <location>
        <begin position="11"/>
        <end position="25"/>
    </location>
</feature>
<proteinExistence type="predicted"/>
<feature type="compositionally biased region" description="Polar residues" evidence="1">
    <location>
        <begin position="148"/>
        <end position="157"/>
    </location>
</feature>
<dbReference type="Proteomes" id="UP000605846">
    <property type="component" value="Unassembled WGS sequence"/>
</dbReference>
<feature type="region of interest" description="Disordered" evidence="1">
    <location>
        <begin position="64"/>
        <end position="91"/>
    </location>
</feature>
<evidence type="ECO:0000313" key="3">
    <source>
        <dbReference type="Proteomes" id="UP000605846"/>
    </source>
</evidence>
<protein>
    <submittedName>
        <fullName evidence="2">Uncharacterized protein</fullName>
    </submittedName>
</protein>
<comment type="caution">
    <text evidence="2">The sequence shown here is derived from an EMBL/GenBank/DDBJ whole genome shotgun (WGS) entry which is preliminary data.</text>
</comment>
<feature type="region of interest" description="Disordered" evidence="1">
    <location>
        <begin position="1"/>
        <end position="40"/>
    </location>
</feature>
<feature type="compositionally biased region" description="Acidic residues" evidence="1">
    <location>
        <begin position="26"/>
        <end position="37"/>
    </location>
</feature>
<evidence type="ECO:0000313" key="2">
    <source>
        <dbReference type="EMBL" id="KAF7722909.1"/>
    </source>
</evidence>
<gene>
    <name evidence="2" type="ORF">EC973_002589</name>
</gene>
<feature type="region of interest" description="Disordered" evidence="1">
    <location>
        <begin position="111"/>
        <end position="164"/>
    </location>
</feature>
<keyword evidence="3" id="KW-1185">Reference proteome</keyword>
<dbReference type="AlphaFoldDB" id="A0A8H7BMR9"/>
<accession>A0A8H7BMR9</accession>
<name>A0A8H7BMR9_9FUNG</name>
<evidence type="ECO:0000256" key="1">
    <source>
        <dbReference type="SAM" id="MobiDB-lite"/>
    </source>
</evidence>
<sequence>MESMRGNNNEEQDKIKDQQEKRVTENQEEEEREEEEIQSMRIELSPALSILDWCLPERSFTDHGWLLDSEDEEEEAGVEDEQDEEEEEEMEDLLAGWIKDQSRLKEVEWDRKRKHAEVTTMTRTRTIGSPERKQQKTSQTVFRKRQALQEQKPSDWNQAKGRGV</sequence>
<reference evidence="2" key="1">
    <citation type="submission" date="2020-01" db="EMBL/GenBank/DDBJ databases">
        <title>Genome Sequencing of Three Apophysomyces-Like Fungal Strains Confirms a Novel Fungal Genus in the Mucoromycota with divergent Burkholderia-like Endosymbiotic Bacteria.</title>
        <authorList>
            <person name="Stajich J.E."/>
            <person name="Macias A.M."/>
            <person name="Carter-House D."/>
            <person name="Lovett B."/>
            <person name="Kasson L.R."/>
            <person name="Berry K."/>
            <person name="Grigoriev I."/>
            <person name="Chang Y."/>
            <person name="Spatafora J."/>
            <person name="Kasson M.T."/>
        </authorList>
    </citation>
    <scope>NUCLEOTIDE SEQUENCE</scope>
    <source>
        <strain evidence="2">NRRL A-21654</strain>
    </source>
</reference>
<dbReference type="EMBL" id="JABAYA010000171">
    <property type="protein sequence ID" value="KAF7722909.1"/>
    <property type="molecule type" value="Genomic_DNA"/>
</dbReference>
<organism evidence="2 3">
    <name type="scientific">Apophysomyces ossiformis</name>
    <dbReference type="NCBI Taxonomy" id="679940"/>
    <lineage>
        <taxon>Eukaryota</taxon>
        <taxon>Fungi</taxon>
        <taxon>Fungi incertae sedis</taxon>
        <taxon>Mucoromycota</taxon>
        <taxon>Mucoromycotina</taxon>
        <taxon>Mucoromycetes</taxon>
        <taxon>Mucorales</taxon>
        <taxon>Mucorineae</taxon>
        <taxon>Mucoraceae</taxon>
        <taxon>Apophysomyces</taxon>
    </lineage>
</organism>